<dbReference type="PROSITE" id="PS50012">
    <property type="entry name" value="RCC1_3"/>
    <property type="match status" value="2"/>
</dbReference>
<dbReference type="EMBL" id="OB661704">
    <property type="protein sequence ID" value="CAD7228795.1"/>
    <property type="molecule type" value="Genomic_DNA"/>
</dbReference>
<feature type="coiled-coil region" evidence="2">
    <location>
        <begin position="18"/>
        <end position="45"/>
    </location>
</feature>
<accession>A0A7R8WBY2</accession>
<evidence type="ECO:0000256" key="3">
    <source>
        <dbReference type="SAM" id="MobiDB-lite"/>
    </source>
</evidence>
<gene>
    <name evidence="4" type="ORF">CTOB1V02_LOCUS6673</name>
</gene>
<feature type="coiled-coil region" evidence="2">
    <location>
        <begin position="133"/>
        <end position="167"/>
    </location>
</feature>
<feature type="region of interest" description="Disordered" evidence="3">
    <location>
        <begin position="59"/>
        <end position="105"/>
    </location>
</feature>
<proteinExistence type="predicted"/>
<evidence type="ECO:0000313" key="4">
    <source>
        <dbReference type="EMBL" id="CAD7228795.1"/>
    </source>
</evidence>
<feature type="region of interest" description="Disordered" evidence="3">
    <location>
        <begin position="442"/>
        <end position="477"/>
    </location>
</feature>
<sequence length="927" mass="103128">MAVASSGKVSSRQLLTRIQEQDQLIASYEKKLSDLVRAYKTLSKERDTLADSLRVLTETRETVSTPAASSSSGSSKRPNSTPDVAKDAEQTASEGSASATPANSEQQLISLKSVVASLTEEKRKMETTFVADRKKLVSEKTRLEMDLKNKEEELKMEKTKRKKEIEDSMAQVKHLQTALTEKRSAKLRSIELPAKERLEEAQAVQAEALRREQERAAHAEAMRKQTEERLSALESEMGTLSKIVGEYERQREVDSATITRLRSDLRNLSLSSSSPGKEQRGIKSEQIADHSQCYLEIERLKMELERYEHLSSASSSMLDIVDQDSQMGSRKNSRSGFASDLSPLPSPGPGGGQADLMMGDENPLQKSLASAERRVKVLNRQIAQMEREYKDTIAFLQENLQEQKRSQKATVALLEAECKRKVAVLEEQLALQRDQTLSLLAEKERENGASTPGTVDNTGGESGVRHSPDQRQGSPTGESHMLFYAEEIALKNQQISILRREKGDAERRVRELEFSHSAQVEEMKLELERERERSTRLQNSISQEGATLQYLRNILASFLASESGTGRRQHMSNDDDDKRSYYKRDFQQILSLSNVTKWSLTGNHHALLIVAATANAGSEGDPQPSSTLETIYYGLYKEQSGKAVQISGGKRWLKKDVQRCCYFVEPSSQEEETSRKRRKLNEGSMDILERNSCLSGIRIKVVACGKDHFLLLTSTEAHVFSWGMGSRGQLGHGPPLCCEAEPRRIEWFDGMPGTRIVDVSCGGWHSLALTSSGDLYAWGWNESGQLGLGGTVNVEAVPSLVSFNEAGHVDEEPFVFMAVCGARHSAALVKAGKEDEDGVEVQLFTWGWDRYGQLGKTHPTLTAPETLRSSSPGTDGEVLDDEPIETLVRSESITLPKRTQLPSLVDRHGKNIVVHAFGWNTYVSVIS</sequence>
<feature type="coiled-coil region" evidence="2">
    <location>
        <begin position="195"/>
        <end position="243"/>
    </location>
</feature>
<dbReference type="InterPro" id="IPR000408">
    <property type="entry name" value="Reg_chr_condens"/>
</dbReference>
<dbReference type="SUPFAM" id="SSF50985">
    <property type="entry name" value="RCC1/BLIP-II"/>
    <property type="match status" value="1"/>
</dbReference>
<protein>
    <submittedName>
        <fullName evidence="4">Uncharacterized protein</fullName>
    </submittedName>
</protein>
<feature type="region of interest" description="Disordered" evidence="3">
    <location>
        <begin position="324"/>
        <end position="359"/>
    </location>
</feature>
<evidence type="ECO:0000256" key="2">
    <source>
        <dbReference type="SAM" id="Coils"/>
    </source>
</evidence>
<evidence type="ECO:0000256" key="1">
    <source>
        <dbReference type="ARBA" id="ARBA00022737"/>
    </source>
</evidence>
<dbReference type="PANTHER" id="PTHR22870">
    <property type="entry name" value="REGULATOR OF CHROMOSOME CONDENSATION"/>
    <property type="match status" value="1"/>
</dbReference>
<feature type="coiled-coil region" evidence="2">
    <location>
        <begin position="488"/>
        <end position="540"/>
    </location>
</feature>
<name>A0A7R8WBY2_9CRUS</name>
<dbReference type="AlphaFoldDB" id="A0A7R8WBY2"/>
<dbReference type="Pfam" id="PF00415">
    <property type="entry name" value="RCC1"/>
    <property type="match status" value="2"/>
</dbReference>
<feature type="compositionally biased region" description="Polar residues" evidence="3">
    <location>
        <begin position="90"/>
        <end position="105"/>
    </location>
</feature>
<organism evidence="4">
    <name type="scientific">Cyprideis torosa</name>
    <dbReference type="NCBI Taxonomy" id="163714"/>
    <lineage>
        <taxon>Eukaryota</taxon>
        <taxon>Metazoa</taxon>
        <taxon>Ecdysozoa</taxon>
        <taxon>Arthropoda</taxon>
        <taxon>Crustacea</taxon>
        <taxon>Oligostraca</taxon>
        <taxon>Ostracoda</taxon>
        <taxon>Podocopa</taxon>
        <taxon>Podocopida</taxon>
        <taxon>Cytherocopina</taxon>
        <taxon>Cytheroidea</taxon>
        <taxon>Cytherideidae</taxon>
        <taxon>Cyprideis</taxon>
    </lineage>
</organism>
<keyword evidence="2" id="KW-0175">Coiled coil</keyword>
<dbReference type="InterPro" id="IPR009091">
    <property type="entry name" value="RCC1/BLIP-II"/>
</dbReference>
<dbReference type="PANTHER" id="PTHR22870:SF408">
    <property type="entry name" value="OS09G0560450 PROTEIN"/>
    <property type="match status" value="1"/>
</dbReference>
<dbReference type="InterPro" id="IPR051210">
    <property type="entry name" value="Ub_ligase/GEF_domain"/>
</dbReference>
<feature type="compositionally biased region" description="Polar residues" evidence="3">
    <location>
        <begin position="448"/>
        <end position="459"/>
    </location>
</feature>
<dbReference type="OrthoDB" id="6370686at2759"/>
<dbReference type="PROSITE" id="PS00626">
    <property type="entry name" value="RCC1_2"/>
    <property type="match status" value="1"/>
</dbReference>
<reference evidence="4" key="1">
    <citation type="submission" date="2020-11" db="EMBL/GenBank/DDBJ databases">
        <authorList>
            <person name="Tran Van P."/>
        </authorList>
    </citation>
    <scope>NUCLEOTIDE SEQUENCE</scope>
</reference>
<dbReference type="PRINTS" id="PR00633">
    <property type="entry name" value="RCCNDNSATION"/>
</dbReference>
<feature type="compositionally biased region" description="Polar residues" evidence="3">
    <location>
        <begin position="324"/>
        <end position="336"/>
    </location>
</feature>
<feature type="coiled-coil region" evidence="2">
    <location>
        <begin position="368"/>
        <end position="435"/>
    </location>
</feature>
<feature type="region of interest" description="Disordered" evidence="3">
    <location>
        <begin position="859"/>
        <end position="878"/>
    </location>
</feature>
<dbReference type="Gene3D" id="2.130.10.30">
    <property type="entry name" value="Regulator of chromosome condensation 1/beta-lactamase-inhibitor protein II"/>
    <property type="match status" value="1"/>
</dbReference>
<keyword evidence="1" id="KW-0677">Repeat</keyword>